<evidence type="ECO:0000313" key="2">
    <source>
        <dbReference type="EMBL" id="MDX8151072.1"/>
    </source>
</evidence>
<name>A0ABU4VGX1_9ACTN</name>
<reference evidence="2 3" key="1">
    <citation type="submission" date="2023-11" db="EMBL/GenBank/DDBJ databases">
        <authorList>
            <person name="Xu M."/>
            <person name="Jiang T."/>
        </authorList>
    </citation>
    <scope>NUCLEOTIDE SEQUENCE [LARGE SCALE GENOMIC DNA]</scope>
    <source>
        <strain evidence="2 3">SD</strain>
    </source>
</reference>
<feature type="compositionally biased region" description="Polar residues" evidence="1">
    <location>
        <begin position="15"/>
        <end position="27"/>
    </location>
</feature>
<gene>
    <name evidence="2" type="ORF">SK069_05670</name>
</gene>
<comment type="caution">
    <text evidence="2">The sequence shown here is derived from an EMBL/GenBank/DDBJ whole genome shotgun (WGS) entry which is preliminary data.</text>
</comment>
<dbReference type="Proteomes" id="UP001277761">
    <property type="component" value="Unassembled WGS sequence"/>
</dbReference>
<proteinExistence type="predicted"/>
<feature type="region of interest" description="Disordered" evidence="1">
    <location>
        <begin position="1"/>
        <end position="46"/>
    </location>
</feature>
<sequence>MSITKAGLGGPSKRITVTPTEQPNTQPAEPARDPAPTKREKEPVPA</sequence>
<accession>A0ABU4VGX1</accession>
<feature type="compositionally biased region" description="Basic and acidic residues" evidence="1">
    <location>
        <begin position="30"/>
        <end position="46"/>
    </location>
</feature>
<dbReference type="RefSeq" id="WP_319953225.1">
    <property type="nucleotide sequence ID" value="NZ_JAXAVX010000002.1"/>
</dbReference>
<dbReference type="EMBL" id="JAXAVX010000002">
    <property type="protein sequence ID" value="MDX8151072.1"/>
    <property type="molecule type" value="Genomic_DNA"/>
</dbReference>
<evidence type="ECO:0000256" key="1">
    <source>
        <dbReference type="SAM" id="MobiDB-lite"/>
    </source>
</evidence>
<evidence type="ECO:0000313" key="3">
    <source>
        <dbReference type="Proteomes" id="UP001277761"/>
    </source>
</evidence>
<protein>
    <submittedName>
        <fullName evidence="2">Uncharacterized protein</fullName>
    </submittedName>
</protein>
<keyword evidence="3" id="KW-1185">Reference proteome</keyword>
<organism evidence="2 3">
    <name type="scientific">Patulibacter brassicae</name>
    <dbReference type="NCBI Taxonomy" id="1705717"/>
    <lineage>
        <taxon>Bacteria</taxon>
        <taxon>Bacillati</taxon>
        <taxon>Actinomycetota</taxon>
        <taxon>Thermoleophilia</taxon>
        <taxon>Solirubrobacterales</taxon>
        <taxon>Patulibacteraceae</taxon>
        <taxon>Patulibacter</taxon>
    </lineage>
</organism>